<accession>A0A520LM25</accession>
<dbReference type="PRINTS" id="PR00083">
    <property type="entry name" value="HOLDHDRGNASE"/>
</dbReference>
<keyword evidence="9" id="KW-0963">Cytoplasm</keyword>
<dbReference type="InterPro" id="IPR020565">
    <property type="entry name" value="ImidazoleglycerP_deHydtase_CS"/>
</dbReference>
<dbReference type="PROSITE" id="PS00954">
    <property type="entry name" value="IGP_DEHYDRATASE_1"/>
    <property type="match status" value="1"/>
</dbReference>
<dbReference type="HAMAP" id="MF_00076">
    <property type="entry name" value="HisB"/>
    <property type="match status" value="1"/>
</dbReference>
<keyword evidence="8 9" id="KW-0456">Lyase</keyword>
<dbReference type="Proteomes" id="UP000318148">
    <property type="component" value="Unassembled WGS sequence"/>
</dbReference>
<dbReference type="Pfam" id="PF00475">
    <property type="entry name" value="IGPD"/>
    <property type="match status" value="1"/>
</dbReference>
<dbReference type="SUPFAM" id="SSF54211">
    <property type="entry name" value="Ribosomal protein S5 domain 2-like"/>
    <property type="match status" value="2"/>
</dbReference>
<keyword evidence="5" id="KW-0862">Zinc</keyword>
<evidence type="ECO:0000313" key="11">
    <source>
        <dbReference type="Proteomes" id="UP000318148"/>
    </source>
</evidence>
<evidence type="ECO:0000313" key="10">
    <source>
        <dbReference type="EMBL" id="RZO06756.1"/>
    </source>
</evidence>
<name>A0A520LM25_9GAMM</name>
<dbReference type="SUPFAM" id="SSF53720">
    <property type="entry name" value="ALDH-like"/>
    <property type="match status" value="1"/>
</dbReference>
<dbReference type="InterPro" id="IPR000807">
    <property type="entry name" value="ImidazoleglycerolP_deHydtase"/>
</dbReference>
<dbReference type="InterPro" id="IPR038494">
    <property type="entry name" value="IGPD_sf"/>
</dbReference>
<evidence type="ECO:0000256" key="7">
    <source>
        <dbReference type="ARBA" id="ARBA00023102"/>
    </source>
</evidence>
<comment type="caution">
    <text evidence="10">The sequence shown here is derived from an EMBL/GenBank/DDBJ whole genome shotgun (WGS) entry which is preliminary data.</text>
</comment>
<evidence type="ECO:0000256" key="4">
    <source>
        <dbReference type="ARBA" id="ARBA00022723"/>
    </source>
</evidence>
<evidence type="ECO:0000256" key="5">
    <source>
        <dbReference type="ARBA" id="ARBA00022833"/>
    </source>
</evidence>
<dbReference type="Gene3D" id="3.40.50.1980">
    <property type="entry name" value="Nitrogenase molybdenum iron protein domain"/>
    <property type="match status" value="2"/>
</dbReference>
<dbReference type="EMBL" id="SHBO01000021">
    <property type="protein sequence ID" value="RZO06756.1"/>
    <property type="molecule type" value="Genomic_DNA"/>
</dbReference>
<dbReference type="GO" id="GO:0051287">
    <property type="term" value="F:NAD binding"/>
    <property type="evidence" value="ECO:0007669"/>
    <property type="project" value="InterPro"/>
</dbReference>
<dbReference type="GO" id="GO:0000105">
    <property type="term" value="P:L-histidine biosynthetic process"/>
    <property type="evidence" value="ECO:0007669"/>
    <property type="project" value="UniProtKB-UniRule"/>
</dbReference>
<dbReference type="NCBIfam" id="TIGR00069">
    <property type="entry name" value="hisD"/>
    <property type="match status" value="1"/>
</dbReference>
<dbReference type="FunFam" id="3.30.230.40:FF:000003">
    <property type="entry name" value="Imidazoleglycerol-phosphate dehydratase HisB"/>
    <property type="match status" value="1"/>
</dbReference>
<dbReference type="GO" id="GO:0004424">
    <property type="term" value="F:imidazoleglycerol-phosphate dehydratase activity"/>
    <property type="evidence" value="ECO:0007669"/>
    <property type="project" value="UniProtKB-UniRule"/>
</dbReference>
<comment type="similarity">
    <text evidence="9">Belongs to the imidazoleglycerol-phosphate dehydratase family.</text>
</comment>
<dbReference type="CDD" id="cd06572">
    <property type="entry name" value="Histidinol_dh"/>
    <property type="match status" value="1"/>
</dbReference>
<comment type="subcellular location">
    <subcellularLocation>
        <location evidence="9">Cytoplasm</location>
    </subcellularLocation>
</comment>
<evidence type="ECO:0000256" key="2">
    <source>
        <dbReference type="ARBA" id="ARBA00005047"/>
    </source>
</evidence>
<organism evidence="10 11">
    <name type="scientific">SAR92 clade bacterium</name>
    <dbReference type="NCBI Taxonomy" id="2315479"/>
    <lineage>
        <taxon>Bacteria</taxon>
        <taxon>Pseudomonadati</taxon>
        <taxon>Pseudomonadota</taxon>
        <taxon>Gammaproteobacteria</taxon>
        <taxon>Cellvibrionales</taxon>
        <taxon>Porticoccaceae</taxon>
        <taxon>SAR92 clade</taxon>
    </lineage>
</organism>
<dbReference type="PANTHER" id="PTHR21256">
    <property type="entry name" value="HISTIDINOL DEHYDROGENASE HDH"/>
    <property type="match status" value="1"/>
</dbReference>
<gene>
    <name evidence="10" type="primary">hisD</name>
    <name evidence="9" type="synonym">hisB</name>
    <name evidence="10" type="ORF">EVB02_02300</name>
</gene>
<dbReference type="GO" id="GO:0004399">
    <property type="term" value="F:histidinol dehydrogenase activity"/>
    <property type="evidence" value="ECO:0007669"/>
    <property type="project" value="UniProtKB-ARBA"/>
</dbReference>
<dbReference type="AlphaFoldDB" id="A0A520LM25"/>
<dbReference type="PANTHER" id="PTHR21256:SF2">
    <property type="entry name" value="HISTIDINE BIOSYNTHESIS TRIFUNCTIONAL PROTEIN"/>
    <property type="match status" value="1"/>
</dbReference>
<evidence type="ECO:0000256" key="8">
    <source>
        <dbReference type="ARBA" id="ARBA00023239"/>
    </source>
</evidence>
<reference evidence="10 11" key="1">
    <citation type="submission" date="2019-02" db="EMBL/GenBank/DDBJ databases">
        <title>Prokaryotic population dynamics and viral predation in marine succession experiment using metagenomics: the confinement effect.</title>
        <authorList>
            <person name="Haro-Moreno J.M."/>
            <person name="Rodriguez-Valera F."/>
            <person name="Lopez-Perez M."/>
        </authorList>
    </citation>
    <scope>NUCLEOTIDE SEQUENCE [LARGE SCALE GENOMIC DNA]</scope>
    <source>
        <strain evidence="10">MED-G169</strain>
    </source>
</reference>
<dbReference type="Pfam" id="PF00815">
    <property type="entry name" value="Histidinol_dh"/>
    <property type="match status" value="1"/>
</dbReference>
<dbReference type="GO" id="GO:0005829">
    <property type="term" value="C:cytosol"/>
    <property type="evidence" value="ECO:0007669"/>
    <property type="project" value="TreeGrafter"/>
</dbReference>
<keyword evidence="3 9" id="KW-0028">Amino-acid biosynthesis</keyword>
<evidence type="ECO:0000256" key="9">
    <source>
        <dbReference type="HAMAP-Rule" id="MF_00076"/>
    </source>
</evidence>
<comment type="cofactor">
    <cofactor evidence="1">
        <name>Zn(2+)</name>
        <dbReference type="ChEBI" id="CHEBI:29105"/>
    </cofactor>
</comment>
<evidence type="ECO:0000256" key="6">
    <source>
        <dbReference type="ARBA" id="ARBA00023002"/>
    </source>
</evidence>
<dbReference type="EC" id="4.2.1.19" evidence="9"/>
<keyword evidence="7 9" id="KW-0368">Histidine biosynthesis</keyword>
<dbReference type="InterPro" id="IPR020568">
    <property type="entry name" value="Ribosomal_Su5_D2-typ_SF"/>
</dbReference>
<dbReference type="Gene3D" id="1.20.5.1300">
    <property type="match status" value="1"/>
</dbReference>
<proteinExistence type="inferred from homology"/>
<evidence type="ECO:0000256" key="1">
    <source>
        <dbReference type="ARBA" id="ARBA00001947"/>
    </source>
</evidence>
<dbReference type="InterPro" id="IPR016161">
    <property type="entry name" value="Ald_DH/histidinol_DH"/>
</dbReference>
<dbReference type="Gene3D" id="3.30.230.40">
    <property type="entry name" value="Imidazole glycerol phosphate dehydratase, domain 1"/>
    <property type="match status" value="2"/>
</dbReference>
<dbReference type="CDD" id="cd07914">
    <property type="entry name" value="IGPD"/>
    <property type="match status" value="1"/>
</dbReference>
<dbReference type="UniPathway" id="UPA00031">
    <property type="reaction ID" value="UER00011"/>
</dbReference>
<keyword evidence="4" id="KW-0479">Metal-binding</keyword>
<dbReference type="FunFam" id="3.40.50.1980:FF:000001">
    <property type="entry name" value="Histidinol dehydrogenase"/>
    <property type="match status" value="1"/>
</dbReference>
<comment type="pathway">
    <text evidence="2 9">Amino-acid biosynthesis; L-histidine biosynthesis; L-histidine from 5-phospho-alpha-D-ribose 1-diphosphate: step 6/9.</text>
</comment>
<evidence type="ECO:0000256" key="3">
    <source>
        <dbReference type="ARBA" id="ARBA00022605"/>
    </source>
</evidence>
<keyword evidence="6 10" id="KW-0560">Oxidoreductase</keyword>
<dbReference type="InterPro" id="IPR012131">
    <property type="entry name" value="Hstdl_DH"/>
</dbReference>
<dbReference type="GO" id="GO:0046872">
    <property type="term" value="F:metal ion binding"/>
    <property type="evidence" value="ECO:0007669"/>
    <property type="project" value="UniProtKB-KW"/>
</dbReference>
<comment type="catalytic activity">
    <reaction evidence="9">
        <text>D-erythro-1-(imidazol-4-yl)glycerol 3-phosphate = 3-(imidazol-4-yl)-2-oxopropyl phosphate + H2O</text>
        <dbReference type="Rhea" id="RHEA:11040"/>
        <dbReference type="ChEBI" id="CHEBI:15377"/>
        <dbReference type="ChEBI" id="CHEBI:57766"/>
        <dbReference type="ChEBI" id="CHEBI:58278"/>
        <dbReference type="EC" id="4.2.1.19"/>
    </reaction>
</comment>
<sequence>MKFLKSSNDIHWRNQSSQKDAITVVKNFDAILQQDSFEGLKKINRALGIKDLTHLKVTKDEICNSESLVSDEDKIALYEAIKNITYVSKSQLETIGKSIQPISGLNIWDKTVPIKKVGLYVPGGTAPLVSSFLMQAIPAITAGCEEIVVCTPPNEFGDVHPAILWLAKQLSIEDIFKIGGAQAILAMANGYLDIPKVSKIFGPGNTYVAQAKNYVSEKVAIDMYAGPSEVMVVINNKKHLSLAASDILSQLEHGADSCAFVLSESSSVLQGVKDEIVQQLESLKRKDQLEKAIKNIVLIETISVDNTIDMINDCAPEHLVLLDDDFPKYIDSITCAGSVFCGSKSPVAFGDYASGTNHVLPTGGWAKSKSGLSVADFMKKISFQTSDNAAFNYLAPKVIKLSEIEELDAHTQSVKLREDSSNIITRSSFLRRQTNETSIYASVEIDGEGIYAIDTGVKFLDHMLEQFAKNSLVNIFLKASGDLEIDTHHTIEDVAILLGDALSLAMGDRSKITRYASSTLIMDESRAEIDVDLCTRSNLNISIPSLNEFIGEFPTEMLNHFLDSFIKQLRFTCHIKVDGQNTHHLIEILFKCLGKCFRDALKINERMATSTKGIL</sequence>
<protein>
    <recommendedName>
        <fullName evidence="9">Imidazoleglycerol-phosphate dehydratase</fullName>
        <shortName evidence="9">IGPD</shortName>
        <ecNumber evidence="9">4.2.1.19</ecNumber>
    </recommendedName>
</protein>